<proteinExistence type="predicted"/>
<dbReference type="EMBL" id="CAMGYJ010000003">
    <property type="protein sequence ID" value="CAI0396575.1"/>
    <property type="molecule type" value="Genomic_DNA"/>
</dbReference>
<gene>
    <name evidence="2" type="ORF">LITE_LOCUS9187</name>
</gene>
<organism evidence="2 3">
    <name type="scientific">Linum tenue</name>
    <dbReference type="NCBI Taxonomy" id="586396"/>
    <lineage>
        <taxon>Eukaryota</taxon>
        <taxon>Viridiplantae</taxon>
        <taxon>Streptophyta</taxon>
        <taxon>Embryophyta</taxon>
        <taxon>Tracheophyta</taxon>
        <taxon>Spermatophyta</taxon>
        <taxon>Magnoliopsida</taxon>
        <taxon>eudicotyledons</taxon>
        <taxon>Gunneridae</taxon>
        <taxon>Pentapetalae</taxon>
        <taxon>rosids</taxon>
        <taxon>fabids</taxon>
        <taxon>Malpighiales</taxon>
        <taxon>Linaceae</taxon>
        <taxon>Linum</taxon>
    </lineage>
</organism>
<dbReference type="Proteomes" id="UP001154282">
    <property type="component" value="Unassembled WGS sequence"/>
</dbReference>
<keyword evidence="3" id="KW-1185">Reference proteome</keyword>
<reference evidence="2" key="1">
    <citation type="submission" date="2022-08" db="EMBL/GenBank/DDBJ databases">
        <authorList>
            <person name="Gutierrez-Valencia J."/>
        </authorList>
    </citation>
    <scope>NUCLEOTIDE SEQUENCE</scope>
</reference>
<protein>
    <submittedName>
        <fullName evidence="2">Uncharacterized protein</fullName>
    </submittedName>
</protein>
<comment type="caution">
    <text evidence="2">The sequence shown here is derived from an EMBL/GenBank/DDBJ whole genome shotgun (WGS) entry which is preliminary data.</text>
</comment>
<feature type="region of interest" description="Disordered" evidence="1">
    <location>
        <begin position="1"/>
        <end position="22"/>
    </location>
</feature>
<dbReference type="AlphaFoldDB" id="A0AAV0IJS6"/>
<name>A0AAV0IJS6_9ROSI</name>
<evidence type="ECO:0000313" key="3">
    <source>
        <dbReference type="Proteomes" id="UP001154282"/>
    </source>
</evidence>
<evidence type="ECO:0000313" key="2">
    <source>
        <dbReference type="EMBL" id="CAI0396575.1"/>
    </source>
</evidence>
<accession>A0AAV0IJS6</accession>
<evidence type="ECO:0000256" key="1">
    <source>
        <dbReference type="SAM" id="MobiDB-lite"/>
    </source>
</evidence>
<sequence length="71" mass="7796">MVASSVTVISRPAEEESRGTKTSLIQLTSESYHINRLLPRSSSESRFSRYIGTASEELAVMTSPPPVLDKL</sequence>